<evidence type="ECO:0000313" key="5">
    <source>
        <dbReference type="EMBL" id="XBQ21815.1"/>
    </source>
</evidence>
<dbReference type="GO" id="GO:0016757">
    <property type="term" value="F:glycosyltransferase activity"/>
    <property type="evidence" value="ECO:0007669"/>
    <property type="project" value="UniProtKB-KW"/>
</dbReference>
<dbReference type="AlphaFoldDB" id="A0AAU7MTQ9"/>
<evidence type="ECO:0000256" key="2">
    <source>
        <dbReference type="ARBA" id="ARBA00022676"/>
    </source>
</evidence>
<dbReference type="PANTHER" id="PTHR43179">
    <property type="entry name" value="RHAMNOSYLTRANSFERASE WBBL"/>
    <property type="match status" value="1"/>
</dbReference>
<dbReference type="SUPFAM" id="SSF53448">
    <property type="entry name" value="Nucleotide-diphospho-sugar transferases"/>
    <property type="match status" value="1"/>
</dbReference>
<accession>A0AAU7MTQ9</accession>
<name>A0AAU7MTQ9_9FLAO</name>
<dbReference type="EMBL" id="CP157804">
    <property type="protein sequence ID" value="XBQ21815.1"/>
    <property type="molecule type" value="Genomic_DNA"/>
</dbReference>
<reference evidence="5" key="1">
    <citation type="submission" date="2024-05" db="EMBL/GenBank/DDBJ databases">
        <title>Draft Genome Sequences of Flagellimonas sp. MMG031 and Marinobacter sp. MMG032 Isolated from the dinoflagellate Symbiodinium pilosum.</title>
        <authorList>
            <person name="Shikuma N.J."/>
            <person name="Farrell M.V."/>
        </authorList>
    </citation>
    <scope>NUCLEOTIDE SEQUENCE</scope>
    <source>
        <strain evidence="5">MMG031</strain>
    </source>
</reference>
<keyword evidence="2 5" id="KW-0328">Glycosyltransferase</keyword>
<organism evidence="5">
    <name type="scientific">Flagellimonas sp. MMG031</name>
    <dbReference type="NCBI Taxonomy" id="3158549"/>
    <lineage>
        <taxon>Bacteria</taxon>
        <taxon>Pseudomonadati</taxon>
        <taxon>Bacteroidota</taxon>
        <taxon>Flavobacteriia</taxon>
        <taxon>Flavobacteriales</taxon>
        <taxon>Flavobacteriaceae</taxon>
        <taxon>Flagellimonas</taxon>
    </lineage>
</organism>
<evidence type="ECO:0000259" key="4">
    <source>
        <dbReference type="Pfam" id="PF00535"/>
    </source>
</evidence>
<feature type="domain" description="Glycosyltransferase 2-like" evidence="4">
    <location>
        <begin position="6"/>
        <end position="138"/>
    </location>
</feature>
<dbReference type="PANTHER" id="PTHR43179:SF12">
    <property type="entry name" value="GALACTOFURANOSYLTRANSFERASE GLFT2"/>
    <property type="match status" value="1"/>
</dbReference>
<dbReference type="RefSeq" id="WP_349351026.1">
    <property type="nucleotide sequence ID" value="NZ_CP157804.1"/>
</dbReference>
<gene>
    <name evidence="5" type="ORF">ABNE31_09395</name>
</gene>
<proteinExistence type="inferred from homology"/>
<evidence type="ECO:0000256" key="1">
    <source>
        <dbReference type="ARBA" id="ARBA00006739"/>
    </source>
</evidence>
<dbReference type="Pfam" id="PF00535">
    <property type="entry name" value="Glycos_transf_2"/>
    <property type="match status" value="1"/>
</dbReference>
<dbReference type="Gene3D" id="3.90.550.10">
    <property type="entry name" value="Spore Coat Polysaccharide Biosynthesis Protein SpsA, Chain A"/>
    <property type="match status" value="1"/>
</dbReference>
<protein>
    <submittedName>
        <fullName evidence="5">Glycosyltransferase family 2 protein</fullName>
        <ecNumber evidence="5">2.4.-.-</ecNumber>
    </submittedName>
</protein>
<dbReference type="EC" id="2.4.-.-" evidence="5"/>
<dbReference type="InterPro" id="IPR029044">
    <property type="entry name" value="Nucleotide-diphossugar_trans"/>
</dbReference>
<dbReference type="InterPro" id="IPR001173">
    <property type="entry name" value="Glyco_trans_2-like"/>
</dbReference>
<comment type="similarity">
    <text evidence="1">Belongs to the glycosyltransferase 2 family.</text>
</comment>
<keyword evidence="3 5" id="KW-0808">Transferase</keyword>
<sequence length="292" mass="33136">MSKLAVLLTCFNRKDKTIASLTALYKAYNKLSHGWEMSIYLTDDGSTDGTSEAVSKSFPNVKILKGDGNLFWAGGMRNAWSEALKGKYDAFLLLNDDTYVYPHLFDAILKTHEFSNSKYGMGGIYVGSTVDAETKKISYGGSVFKNRFLAKMKRLEPKSEPIPCELGNANILWVSKNVVDKIGMLADGYVHGMADYDYTLRATKKGLPVLIMPGTVGECINDHSDPYLRFMKLSLKDRYKMLHNPIGFDFVSQTHHMKKHFPIRLPIFLLTGYFKVLCPKLYYQLLYKNRKN</sequence>
<evidence type="ECO:0000256" key="3">
    <source>
        <dbReference type="ARBA" id="ARBA00022679"/>
    </source>
</evidence>
<dbReference type="KEGG" id="fld:ABNE31_09395"/>